<protein>
    <submittedName>
        <fullName evidence="2">4230_t:CDS:1</fullName>
    </submittedName>
</protein>
<dbReference type="Pfam" id="PF21530">
    <property type="entry name" value="Pif1_2B_dom"/>
    <property type="match status" value="1"/>
</dbReference>
<evidence type="ECO:0000313" key="3">
    <source>
        <dbReference type="Proteomes" id="UP000789342"/>
    </source>
</evidence>
<dbReference type="Proteomes" id="UP000789342">
    <property type="component" value="Unassembled WGS sequence"/>
</dbReference>
<organism evidence="2 3">
    <name type="scientific">Acaulospora morrowiae</name>
    <dbReference type="NCBI Taxonomy" id="94023"/>
    <lineage>
        <taxon>Eukaryota</taxon>
        <taxon>Fungi</taxon>
        <taxon>Fungi incertae sedis</taxon>
        <taxon>Mucoromycota</taxon>
        <taxon>Glomeromycotina</taxon>
        <taxon>Glomeromycetes</taxon>
        <taxon>Diversisporales</taxon>
        <taxon>Acaulosporaceae</taxon>
        <taxon>Acaulospora</taxon>
    </lineage>
</organism>
<dbReference type="InterPro" id="IPR049163">
    <property type="entry name" value="Pif1-like_2B_dom"/>
</dbReference>
<sequence length="205" mass="23209">MPIPYSAPDDSNRLIRKQLQHDIQTLLKEVETKQPLLNSEQMAIYNEIIVKALIEFIYSNLQRCIEDPSYLIERGILAPKNDEMDAFNDMILNMFPGKERIYLSADTIGKNISGVYNPSQEALYTTDFLNSLKFGGLPPHELKLKVGAPIILLRNINTTDGLCNGTRLIVRFLQRHIIEAEPITGKLTGQIIFLPRITLSPTVMV</sequence>
<evidence type="ECO:0000313" key="2">
    <source>
        <dbReference type="EMBL" id="CAG8582967.1"/>
    </source>
</evidence>
<dbReference type="SUPFAM" id="SSF52540">
    <property type="entry name" value="P-loop containing nucleoside triphosphate hydrolases"/>
    <property type="match status" value="1"/>
</dbReference>
<name>A0A9N9BX63_9GLOM</name>
<keyword evidence="3" id="KW-1185">Reference proteome</keyword>
<gene>
    <name evidence="2" type="ORF">AMORRO_LOCUS6993</name>
</gene>
<dbReference type="InterPro" id="IPR027417">
    <property type="entry name" value="P-loop_NTPase"/>
</dbReference>
<dbReference type="PANTHER" id="PTHR10492:SF57">
    <property type="entry name" value="ATP-DEPENDENT DNA HELICASE"/>
    <property type="match status" value="1"/>
</dbReference>
<evidence type="ECO:0000259" key="1">
    <source>
        <dbReference type="Pfam" id="PF21530"/>
    </source>
</evidence>
<reference evidence="2" key="1">
    <citation type="submission" date="2021-06" db="EMBL/GenBank/DDBJ databases">
        <authorList>
            <person name="Kallberg Y."/>
            <person name="Tangrot J."/>
            <person name="Rosling A."/>
        </authorList>
    </citation>
    <scope>NUCLEOTIDE SEQUENCE</scope>
    <source>
        <strain evidence="2">CL551</strain>
    </source>
</reference>
<feature type="domain" description="DNA helicase Pif1-like 2B" evidence="1">
    <location>
        <begin position="127"/>
        <end position="170"/>
    </location>
</feature>
<dbReference type="EMBL" id="CAJVPV010005004">
    <property type="protein sequence ID" value="CAG8582967.1"/>
    <property type="molecule type" value="Genomic_DNA"/>
</dbReference>
<accession>A0A9N9BX63</accession>
<proteinExistence type="predicted"/>
<comment type="caution">
    <text evidence="2">The sequence shown here is derived from an EMBL/GenBank/DDBJ whole genome shotgun (WGS) entry which is preliminary data.</text>
</comment>
<dbReference type="OrthoDB" id="3691720at2759"/>
<dbReference type="PANTHER" id="PTHR10492">
    <property type="match status" value="1"/>
</dbReference>
<dbReference type="AlphaFoldDB" id="A0A9N9BX63"/>